<organism evidence="1 2">
    <name type="scientific">Larsenimonas suaedae</name>
    <dbReference type="NCBI Taxonomy" id="1851019"/>
    <lineage>
        <taxon>Bacteria</taxon>
        <taxon>Pseudomonadati</taxon>
        <taxon>Pseudomonadota</taxon>
        <taxon>Gammaproteobacteria</taxon>
        <taxon>Oceanospirillales</taxon>
        <taxon>Halomonadaceae</taxon>
        <taxon>Larsenimonas</taxon>
    </lineage>
</organism>
<evidence type="ECO:0000313" key="1">
    <source>
        <dbReference type="EMBL" id="MDR5895882.1"/>
    </source>
</evidence>
<gene>
    <name evidence="1" type="ORF">QC825_07335</name>
</gene>
<proteinExistence type="predicted"/>
<sequence length="123" mass="14316">MRHIFALDEAHMLLIPPADFTGEDAYQFKVLIKDYFASYPLADGADLYFDVHPVTRIDARGLSVMAFLHTDIAHRPLKVIEPSKNMLRHLESLRLFEHFDIYFDRKYVMPILLSGADDRRYAS</sequence>
<evidence type="ECO:0008006" key="3">
    <source>
        <dbReference type="Google" id="ProtNLM"/>
    </source>
</evidence>
<protein>
    <recommendedName>
        <fullName evidence="3">STAS domain-containing protein</fullName>
    </recommendedName>
</protein>
<comment type="caution">
    <text evidence="1">The sequence shown here is derived from an EMBL/GenBank/DDBJ whole genome shotgun (WGS) entry which is preliminary data.</text>
</comment>
<dbReference type="Gene3D" id="3.30.750.24">
    <property type="entry name" value="STAS domain"/>
    <property type="match status" value="1"/>
</dbReference>
<keyword evidence="2" id="KW-1185">Reference proteome</keyword>
<dbReference type="SUPFAM" id="SSF52091">
    <property type="entry name" value="SpoIIaa-like"/>
    <property type="match status" value="1"/>
</dbReference>
<accession>A0ABU1GV29</accession>
<dbReference type="EMBL" id="JARWAO010000003">
    <property type="protein sequence ID" value="MDR5895882.1"/>
    <property type="molecule type" value="Genomic_DNA"/>
</dbReference>
<name>A0ABU1GV29_9GAMM</name>
<dbReference type="RefSeq" id="WP_251589779.1">
    <property type="nucleotide sequence ID" value="NZ_JAMLJI010000001.1"/>
</dbReference>
<reference evidence="1 2" key="1">
    <citation type="submission" date="2023-04" db="EMBL/GenBank/DDBJ databases">
        <title>A long-awaited taxogenomic arrangement of the family Halomonadaceae.</title>
        <authorList>
            <person name="De La Haba R."/>
            <person name="Chuvochina M."/>
            <person name="Wittouck S."/>
            <person name="Arahal D.R."/>
            <person name="Sanchez-Porro C."/>
            <person name="Hugenholtz P."/>
            <person name="Ventosa A."/>
        </authorList>
    </citation>
    <scope>NUCLEOTIDE SEQUENCE [LARGE SCALE GENOMIC DNA]</scope>
    <source>
        <strain evidence="1 2">DSM 22428</strain>
    </source>
</reference>
<dbReference type="Proteomes" id="UP001269375">
    <property type="component" value="Unassembled WGS sequence"/>
</dbReference>
<dbReference type="InterPro" id="IPR036513">
    <property type="entry name" value="STAS_dom_sf"/>
</dbReference>
<evidence type="ECO:0000313" key="2">
    <source>
        <dbReference type="Proteomes" id="UP001269375"/>
    </source>
</evidence>